<dbReference type="SUPFAM" id="SSF51735">
    <property type="entry name" value="NAD(P)-binding Rossmann-fold domains"/>
    <property type="match status" value="1"/>
</dbReference>
<reference evidence="1 2" key="1">
    <citation type="submission" date="2015-06" db="EMBL/GenBank/DDBJ databases">
        <authorList>
            <person name="Hoefler B.C."/>
            <person name="Straight P.D."/>
        </authorList>
    </citation>
    <scope>NUCLEOTIDE SEQUENCE [LARGE SCALE GENOMIC DNA]</scope>
    <source>
        <strain evidence="1 2">NRRL 3427</strain>
    </source>
</reference>
<dbReference type="EMBL" id="LGUP01000383">
    <property type="protein sequence ID" value="KOG12131.1"/>
    <property type="molecule type" value="Genomic_DNA"/>
</dbReference>
<keyword evidence="1" id="KW-0830">Ubiquinone</keyword>
<dbReference type="InterPro" id="IPR036291">
    <property type="entry name" value="NAD(P)-bd_dom_sf"/>
</dbReference>
<evidence type="ECO:0000313" key="1">
    <source>
        <dbReference type="EMBL" id="KOG12131.1"/>
    </source>
</evidence>
<protein>
    <submittedName>
        <fullName evidence="1">NADH-ubiquinone oxidoreductase</fullName>
    </submittedName>
</protein>
<sequence length="182" mass="19169">MNITIIGRGRVGGGLARMWQRAGHQVTTIGREGGDASGADVVVVSVPGNVITEALSTVTGLDGQVTIDTTNLYTERDETFPSLSHRIKAVVGGPTAKSFSTVFASAYDDIATQRVTPSSLYAAEPGAKDITEQLIRDAGLDPLYVGDLDPGARLLENSSALTRALAGQIGPFFYRYGRPGEL</sequence>
<dbReference type="Proteomes" id="UP000037023">
    <property type="component" value="Unassembled WGS sequence"/>
</dbReference>
<comment type="caution">
    <text evidence="1">The sequence shown here is derived from an EMBL/GenBank/DDBJ whole genome shotgun (WGS) entry which is preliminary data.</text>
</comment>
<organism evidence="1 2">
    <name type="scientific">Streptomyces viridochromogenes</name>
    <dbReference type="NCBI Taxonomy" id="1938"/>
    <lineage>
        <taxon>Bacteria</taxon>
        <taxon>Bacillati</taxon>
        <taxon>Actinomycetota</taxon>
        <taxon>Actinomycetes</taxon>
        <taxon>Kitasatosporales</taxon>
        <taxon>Streptomycetaceae</taxon>
        <taxon>Streptomyces</taxon>
    </lineage>
</organism>
<dbReference type="OrthoDB" id="5738121at2"/>
<dbReference type="Gene3D" id="3.40.50.720">
    <property type="entry name" value="NAD(P)-binding Rossmann-like Domain"/>
    <property type="match status" value="1"/>
</dbReference>
<gene>
    <name evidence="1" type="ORF">ADK34_32755</name>
</gene>
<dbReference type="RefSeq" id="WP_033206663.1">
    <property type="nucleotide sequence ID" value="NZ_LGUP01000383.1"/>
</dbReference>
<proteinExistence type="predicted"/>
<name>A0A0L8JET7_STRVR</name>
<accession>A0A0L8JET7</accession>
<dbReference type="PATRIC" id="fig|1938.6.peg.7043"/>
<dbReference type="AlphaFoldDB" id="A0A0L8JET7"/>
<evidence type="ECO:0000313" key="2">
    <source>
        <dbReference type="Proteomes" id="UP000037023"/>
    </source>
</evidence>